<evidence type="ECO:0000313" key="3">
    <source>
        <dbReference type="Proteomes" id="UP001454036"/>
    </source>
</evidence>
<protein>
    <recommendedName>
        <fullName evidence="1">Helitron helicase-like domain-containing protein</fullName>
    </recommendedName>
</protein>
<organism evidence="2 3">
    <name type="scientific">Lithospermum erythrorhizon</name>
    <name type="common">Purple gromwell</name>
    <name type="synonym">Lithospermum officinale var. erythrorhizon</name>
    <dbReference type="NCBI Taxonomy" id="34254"/>
    <lineage>
        <taxon>Eukaryota</taxon>
        <taxon>Viridiplantae</taxon>
        <taxon>Streptophyta</taxon>
        <taxon>Embryophyta</taxon>
        <taxon>Tracheophyta</taxon>
        <taxon>Spermatophyta</taxon>
        <taxon>Magnoliopsida</taxon>
        <taxon>eudicotyledons</taxon>
        <taxon>Gunneridae</taxon>
        <taxon>Pentapetalae</taxon>
        <taxon>asterids</taxon>
        <taxon>lamiids</taxon>
        <taxon>Boraginales</taxon>
        <taxon>Boraginaceae</taxon>
        <taxon>Boraginoideae</taxon>
        <taxon>Lithospermeae</taxon>
        <taxon>Lithospermum</taxon>
    </lineage>
</organism>
<proteinExistence type="predicted"/>
<dbReference type="EMBL" id="BAABME010003138">
    <property type="protein sequence ID" value="GAA0157576.1"/>
    <property type="molecule type" value="Genomic_DNA"/>
</dbReference>
<evidence type="ECO:0000259" key="1">
    <source>
        <dbReference type="Pfam" id="PF14214"/>
    </source>
</evidence>
<evidence type="ECO:0000313" key="2">
    <source>
        <dbReference type="EMBL" id="GAA0157576.1"/>
    </source>
</evidence>
<comment type="caution">
    <text evidence="2">The sequence shown here is derived from an EMBL/GenBank/DDBJ whole genome shotgun (WGS) entry which is preliminary data.</text>
</comment>
<name>A0AAV3Q2W6_LITER</name>
<gene>
    <name evidence="2" type="ORF">LIER_14816</name>
</gene>
<accession>A0AAV3Q2W6</accession>
<keyword evidence="3" id="KW-1185">Reference proteome</keyword>
<dbReference type="Pfam" id="PF14214">
    <property type="entry name" value="Helitron_like_N"/>
    <property type="match status" value="1"/>
</dbReference>
<dbReference type="PANTHER" id="PTHR45786:SF74">
    <property type="entry name" value="ATP-DEPENDENT DNA HELICASE"/>
    <property type="match status" value="1"/>
</dbReference>
<dbReference type="InterPro" id="IPR025476">
    <property type="entry name" value="Helitron_helicase-like"/>
</dbReference>
<dbReference type="PANTHER" id="PTHR45786">
    <property type="entry name" value="DNA BINDING PROTEIN-LIKE"/>
    <property type="match status" value="1"/>
</dbReference>
<reference evidence="2 3" key="1">
    <citation type="submission" date="2024-01" db="EMBL/GenBank/DDBJ databases">
        <title>The complete chloroplast genome sequence of Lithospermum erythrorhizon: insights into the phylogenetic relationship among Boraginaceae species and the maternal lineages of purple gromwells.</title>
        <authorList>
            <person name="Okada T."/>
            <person name="Watanabe K."/>
        </authorList>
    </citation>
    <scope>NUCLEOTIDE SEQUENCE [LARGE SCALE GENOMIC DNA]</scope>
</reference>
<dbReference type="Proteomes" id="UP001454036">
    <property type="component" value="Unassembled WGS sequence"/>
</dbReference>
<dbReference type="AlphaFoldDB" id="A0AAV3Q2W6"/>
<sequence>MIRTYNIHFAFTSICISCDSRYEHRDHGVYTIRVQGQIHHYLNNLIPQNTSKKLSGIQFYFYDLEHQVSNRMSSLPRLDATIVERLVRLMEPNPYSEFLKHASSLDNIEDYHIVIRSDPGLDQRTYNRPTSTEVAGIWIEDESGENNNSEGWDIKVYTKSGRSHRVQYYYGCYDPLQYVLMFPNGEPGWHCNIPRAGCIINKKNGCSHMSNANYSSFEDLLSAEARGFTGSRIDCLQTNEDDVVPGDNQRRRQKNVSCREYYTYKLQERPNDRSYILRFGRLFQQYIVDNYIKIETMRLDFLRNNQKKTRQEHYQGIVDSVISGVSVGGKVG</sequence>
<feature type="domain" description="Helitron helicase-like" evidence="1">
    <location>
        <begin position="261"/>
        <end position="319"/>
    </location>
</feature>